<feature type="region of interest" description="Disordered" evidence="1">
    <location>
        <begin position="1"/>
        <end position="64"/>
    </location>
</feature>
<evidence type="ECO:0008006" key="4">
    <source>
        <dbReference type="Google" id="ProtNLM"/>
    </source>
</evidence>
<organism evidence="2 3">
    <name type="scientific">Streptomyces dengpaensis</name>
    <dbReference type="NCBI Taxonomy" id="2049881"/>
    <lineage>
        <taxon>Bacteria</taxon>
        <taxon>Bacillati</taxon>
        <taxon>Actinomycetota</taxon>
        <taxon>Actinomycetes</taxon>
        <taxon>Kitasatosporales</taxon>
        <taxon>Streptomycetaceae</taxon>
        <taxon>Streptomyces</taxon>
    </lineage>
</organism>
<reference evidence="2 3" key="1">
    <citation type="submission" date="2018-02" db="EMBL/GenBank/DDBJ databases">
        <title>Complete genome sequence of Streptomyces dengpaensis, the producer of angucyclines.</title>
        <authorList>
            <person name="Yumei L."/>
        </authorList>
    </citation>
    <scope>NUCLEOTIDE SEQUENCE [LARGE SCALE GENOMIC DNA]</scope>
    <source>
        <strain evidence="2 3">XZHG99</strain>
    </source>
</reference>
<evidence type="ECO:0000256" key="1">
    <source>
        <dbReference type="SAM" id="MobiDB-lite"/>
    </source>
</evidence>
<gene>
    <name evidence="2" type="ORF">C4B68_05430</name>
</gene>
<accession>A0ABN5I146</accession>
<dbReference type="EMBL" id="CP026652">
    <property type="protein sequence ID" value="AVH55322.1"/>
    <property type="molecule type" value="Genomic_DNA"/>
</dbReference>
<name>A0ABN5I146_9ACTN</name>
<dbReference type="RefSeq" id="WP_099502713.1">
    <property type="nucleotide sequence ID" value="NZ_CP026652.1"/>
</dbReference>
<protein>
    <recommendedName>
        <fullName evidence="4">CHAT domain-containing protein</fullName>
    </recommendedName>
</protein>
<dbReference type="Proteomes" id="UP000238413">
    <property type="component" value="Chromosome"/>
</dbReference>
<sequence length="451" mass="50575">MTGDGHPTMGSYLRAAESMTAAESVPPRQPARREPGDDLDEIPDDVDTASKPKRLRPKKSDITGSLPADAAMLRVMARHSRGEPSFTLFFHYRQKVRRADRPHELEEQRPPKLALADLGAHIASSKAANPWAAKYYEIAEWWRTKHRLEQWIDRLRAEQPDPQLVVWDQTAFEIPWELYYHDPDPESRCARLRKPAGWLGALLPLIRWTTVHAGRRALSYSAAMSKLRGGVLVCEDEQLEFAPDTFAAYQVGERSKKMEHLLDRLSTSDETFGLLLIRCHGRYSTDLNTFTLGDIPYNQLAYKPMPALQRTGAVVLINSCVSGRTVTDSAQPSVEPRSFAEIFLRKGAGAVIATVGDVELLPSHEFALWLVDRAADAQHEGEDDRGLNLAAALTEYRRGCLERAERALRGGNPAVAEKEIRRFFNSCMYVYFGHPGTTLRTTTVRGEDAGP</sequence>
<evidence type="ECO:0000313" key="2">
    <source>
        <dbReference type="EMBL" id="AVH55322.1"/>
    </source>
</evidence>
<keyword evidence="3" id="KW-1185">Reference proteome</keyword>
<feature type="compositionally biased region" description="Acidic residues" evidence="1">
    <location>
        <begin position="37"/>
        <end position="47"/>
    </location>
</feature>
<evidence type="ECO:0000313" key="3">
    <source>
        <dbReference type="Proteomes" id="UP000238413"/>
    </source>
</evidence>
<proteinExistence type="predicted"/>